<dbReference type="SFLD" id="SFLDS00019">
    <property type="entry name" value="Glutathione_Transferase_(cytos"/>
    <property type="match status" value="1"/>
</dbReference>
<proteinExistence type="predicted"/>
<name>A0A849KU34_9RHOB</name>
<evidence type="ECO:0000259" key="2">
    <source>
        <dbReference type="PROSITE" id="PS50405"/>
    </source>
</evidence>
<dbReference type="Pfam" id="PF13409">
    <property type="entry name" value="GST_N_2"/>
    <property type="match status" value="1"/>
</dbReference>
<feature type="domain" description="GST N-terminal" evidence="1">
    <location>
        <begin position="1"/>
        <end position="75"/>
    </location>
</feature>
<dbReference type="PANTHER" id="PTHR44051:SF8">
    <property type="entry name" value="GLUTATHIONE S-TRANSFERASE GSTA"/>
    <property type="match status" value="1"/>
</dbReference>
<dbReference type="CDD" id="cd03046">
    <property type="entry name" value="GST_N_GTT1_like"/>
    <property type="match status" value="1"/>
</dbReference>
<dbReference type="PROSITE" id="PS50404">
    <property type="entry name" value="GST_NTER"/>
    <property type="match status" value="1"/>
</dbReference>
<reference evidence="3 4" key="1">
    <citation type="submission" date="2020-05" db="EMBL/GenBank/DDBJ databases">
        <title>Gimesia benthica sp. nov., a novel planctomycete isolated from a deep-sea water sample of the Northwest Indian Ocean.</title>
        <authorList>
            <person name="Wang J."/>
            <person name="Ruan C."/>
            <person name="Song L."/>
            <person name="Zhu Y."/>
            <person name="Li A."/>
            <person name="Zheng X."/>
            <person name="Wang L."/>
            <person name="Lu Z."/>
            <person name="Huang Y."/>
            <person name="Du W."/>
            <person name="Zhou Y."/>
            <person name="Huang L."/>
            <person name="Dai X."/>
        </authorList>
    </citation>
    <scope>NUCLEOTIDE SEQUENCE [LARGE SCALE GENOMIC DNA]</scope>
    <source>
        <strain evidence="3 4">YYQ-30</strain>
    </source>
</reference>
<dbReference type="SUPFAM" id="SSF52833">
    <property type="entry name" value="Thioredoxin-like"/>
    <property type="match status" value="1"/>
</dbReference>
<dbReference type="InterPro" id="IPR036249">
    <property type="entry name" value="Thioredoxin-like_sf"/>
</dbReference>
<keyword evidence="4" id="KW-1185">Reference proteome</keyword>
<sequence>MLKLIGHPRSRALRVLWALEEMGLPYDYDPARPGAPEVVALNGTGKIPVLLTDEGPISDSLAILTFLADRHGQLTHPAGSYARARQDSIANYIVTELDAALWLYAKHSFALPEDWRVPDVKPTAQKEFARAMDHIVAFKGDAPFVAGEIFTIADILLSQCAGWGLAIRMQLPGGDFGDYLKSLRERPAMRKAMQIVADNA</sequence>
<dbReference type="Proteomes" id="UP000572377">
    <property type="component" value="Unassembled WGS sequence"/>
</dbReference>
<evidence type="ECO:0000313" key="3">
    <source>
        <dbReference type="EMBL" id="NNU79081.1"/>
    </source>
</evidence>
<comment type="caution">
    <text evidence="3">The sequence shown here is derived from an EMBL/GenBank/DDBJ whole genome shotgun (WGS) entry which is preliminary data.</text>
</comment>
<protein>
    <submittedName>
        <fullName evidence="3">Glutathione S-transferase family protein</fullName>
    </submittedName>
</protein>
<dbReference type="GO" id="GO:0016740">
    <property type="term" value="F:transferase activity"/>
    <property type="evidence" value="ECO:0007669"/>
    <property type="project" value="UniProtKB-KW"/>
</dbReference>
<accession>A0A849KU34</accession>
<keyword evidence="3" id="KW-0808">Transferase</keyword>
<dbReference type="RefSeq" id="WP_171321767.1">
    <property type="nucleotide sequence ID" value="NZ_JABFBC010000001.1"/>
</dbReference>
<dbReference type="InterPro" id="IPR010987">
    <property type="entry name" value="Glutathione-S-Trfase_C-like"/>
</dbReference>
<gene>
    <name evidence="3" type="ORF">HMH01_01400</name>
</gene>
<dbReference type="PANTHER" id="PTHR44051">
    <property type="entry name" value="GLUTATHIONE S-TRANSFERASE-RELATED"/>
    <property type="match status" value="1"/>
</dbReference>
<dbReference type="InterPro" id="IPR004045">
    <property type="entry name" value="Glutathione_S-Trfase_N"/>
</dbReference>
<dbReference type="AlphaFoldDB" id="A0A849KU34"/>
<dbReference type="PROSITE" id="PS50405">
    <property type="entry name" value="GST_CTER"/>
    <property type="match status" value="1"/>
</dbReference>
<organism evidence="3 4">
    <name type="scientific">Halovulum dunhuangense</name>
    <dbReference type="NCBI Taxonomy" id="1505036"/>
    <lineage>
        <taxon>Bacteria</taxon>
        <taxon>Pseudomonadati</taxon>
        <taxon>Pseudomonadota</taxon>
        <taxon>Alphaproteobacteria</taxon>
        <taxon>Rhodobacterales</taxon>
        <taxon>Paracoccaceae</taxon>
        <taxon>Halovulum</taxon>
    </lineage>
</organism>
<dbReference type="SUPFAM" id="SSF47616">
    <property type="entry name" value="GST C-terminal domain-like"/>
    <property type="match status" value="1"/>
</dbReference>
<dbReference type="InterPro" id="IPR036282">
    <property type="entry name" value="Glutathione-S-Trfase_C_sf"/>
</dbReference>
<evidence type="ECO:0000313" key="4">
    <source>
        <dbReference type="Proteomes" id="UP000572377"/>
    </source>
</evidence>
<dbReference type="Gene3D" id="1.20.1050.10">
    <property type="match status" value="1"/>
</dbReference>
<feature type="domain" description="GST C-terminal" evidence="2">
    <location>
        <begin position="79"/>
        <end position="200"/>
    </location>
</feature>
<dbReference type="EMBL" id="JABFBC010000001">
    <property type="protein sequence ID" value="NNU79081.1"/>
    <property type="molecule type" value="Genomic_DNA"/>
</dbReference>
<dbReference type="InterPro" id="IPR040079">
    <property type="entry name" value="Glutathione_S-Trfase"/>
</dbReference>
<dbReference type="Gene3D" id="3.40.30.10">
    <property type="entry name" value="Glutaredoxin"/>
    <property type="match status" value="1"/>
</dbReference>
<evidence type="ECO:0000259" key="1">
    <source>
        <dbReference type="PROSITE" id="PS50404"/>
    </source>
</evidence>